<evidence type="ECO:0000256" key="7">
    <source>
        <dbReference type="ARBA" id="ARBA00023155"/>
    </source>
</evidence>
<dbReference type="Gene3D" id="1.10.10.60">
    <property type="entry name" value="Homeodomain-like"/>
    <property type="match status" value="1"/>
</dbReference>
<keyword evidence="2 10" id="KW-0479">Metal-binding</keyword>
<dbReference type="PROSITE" id="PS00478">
    <property type="entry name" value="LIM_DOMAIN_1"/>
    <property type="match status" value="1"/>
</dbReference>
<evidence type="ECO:0000256" key="11">
    <source>
        <dbReference type="RuleBase" id="RU000682"/>
    </source>
</evidence>
<dbReference type="SUPFAM" id="SSF46689">
    <property type="entry name" value="Homeodomain-like"/>
    <property type="match status" value="1"/>
</dbReference>
<feature type="DNA-binding region" description="Homeobox" evidence="9">
    <location>
        <begin position="227"/>
        <end position="286"/>
    </location>
</feature>
<evidence type="ECO:0000256" key="6">
    <source>
        <dbReference type="ARBA" id="ARBA00023125"/>
    </source>
</evidence>
<dbReference type="PROSITE" id="PS50023">
    <property type="entry name" value="LIM_DOMAIN_2"/>
    <property type="match status" value="2"/>
</dbReference>
<dbReference type="InterPro" id="IPR050453">
    <property type="entry name" value="LIM_Homeobox_TF"/>
</dbReference>
<dbReference type="SUPFAM" id="SSF57716">
    <property type="entry name" value="Glucocorticoid receptor-like (DNA-binding domain)"/>
    <property type="match status" value="1"/>
</dbReference>
<comment type="subcellular location">
    <subcellularLocation>
        <location evidence="1 9 11">Nucleus</location>
    </subcellularLocation>
</comment>
<evidence type="ECO:0000256" key="5">
    <source>
        <dbReference type="ARBA" id="ARBA00023038"/>
    </source>
</evidence>
<keyword evidence="3" id="KW-0677">Repeat</keyword>
<organism evidence="16">
    <name type="scientific">Strongyloides stercoralis</name>
    <name type="common">Threadworm</name>
    <dbReference type="NCBI Taxonomy" id="6248"/>
    <lineage>
        <taxon>Eukaryota</taxon>
        <taxon>Metazoa</taxon>
        <taxon>Ecdysozoa</taxon>
        <taxon>Nematoda</taxon>
        <taxon>Chromadorea</taxon>
        <taxon>Rhabditida</taxon>
        <taxon>Tylenchina</taxon>
        <taxon>Panagrolaimomorpha</taxon>
        <taxon>Strongyloidoidea</taxon>
        <taxon>Strongyloididae</taxon>
        <taxon>Strongyloides</taxon>
    </lineage>
</organism>
<dbReference type="WBParaSite" id="SSTP_0000304600.1">
    <property type="protein sequence ID" value="SSTP_0000304600.1"/>
    <property type="gene ID" value="SSTP_0000304600"/>
</dbReference>
<feature type="region of interest" description="Disordered" evidence="12">
    <location>
        <begin position="286"/>
        <end position="345"/>
    </location>
</feature>
<keyword evidence="7 9" id="KW-0371">Homeobox</keyword>
<keyword evidence="5 10" id="KW-0440">LIM domain</keyword>
<reference evidence="16" key="1">
    <citation type="submission" date="2015-08" db="UniProtKB">
        <authorList>
            <consortium name="WormBaseParasite"/>
        </authorList>
    </citation>
    <scope>IDENTIFICATION</scope>
</reference>
<dbReference type="GO" id="GO:0046872">
    <property type="term" value="F:metal ion binding"/>
    <property type="evidence" value="ECO:0007669"/>
    <property type="project" value="UniProtKB-KW"/>
</dbReference>
<dbReference type="GO" id="GO:0000981">
    <property type="term" value="F:DNA-binding transcription factor activity, RNA polymerase II-specific"/>
    <property type="evidence" value="ECO:0007669"/>
    <property type="project" value="InterPro"/>
</dbReference>
<evidence type="ECO:0000313" key="16">
    <source>
        <dbReference type="WBParaSite" id="SSTP_0000304600.1"/>
    </source>
</evidence>
<evidence type="ECO:0000256" key="10">
    <source>
        <dbReference type="PROSITE-ProRule" id="PRU00125"/>
    </source>
</evidence>
<dbReference type="GO" id="GO:0005634">
    <property type="term" value="C:nucleus"/>
    <property type="evidence" value="ECO:0007669"/>
    <property type="project" value="UniProtKB-SubCell"/>
</dbReference>
<dbReference type="WBParaSite" id="TCONS_00002177.p1">
    <property type="protein sequence ID" value="TCONS_00002177.p1"/>
    <property type="gene ID" value="XLOC_002068"/>
</dbReference>
<dbReference type="PANTHER" id="PTHR24208:SF166">
    <property type="entry name" value="LIM HOMEOBOX TRANSCRIPTION FACTOR 1 ALPHA, ISOFORM B"/>
    <property type="match status" value="1"/>
</dbReference>
<evidence type="ECO:0000256" key="8">
    <source>
        <dbReference type="ARBA" id="ARBA00023242"/>
    </source>
</evidence>
<evidence type="ECO:0000256" key="9">
    <source>
        <dbReference type="PROSITE-ProRule" id="PRU00108"/>
    </source>
</evidence>
<dbReference type="InterPro" id="IPR017970">
    <property type="entry name" value="Homeobox_CS"/>
</dbReference>
<dbReference type="AlphaFoldDB" id="A0A0K0E0N4"/>
<name>A0A0K0E0N4_STRER</name>
<sequence>MNINFSTNFPSSFHLFSMSEKKEESFIKIIENNNDSKENITKLKKVNINNEKCQVCNFEITDKFCCMIDNLYYHNNCLSCLKCQKNLSDSSTCFFIHGQIYCKDDYIIFFTKKCKRCQVNLNASDYVQRINNDYYHPQCLTCIYCQRIMEKGEIIHVLEGEVVCSMDYTTIMGCPLTPKYMKPQLQTNGISLGYGIPNNNIDIDLYIPHHSLPFYCNDIIDSNGKGSKRPRTILNNQQRKAFKIAFEKSAKPCRKVREQLAKETGLSVRVVQVWFQNQRAKIKKIKKKHDGGTDDNLIDADIGNDSSGKIDERNSSSPSYKSDDNDSDDELIDDNKGKSVESNNDYPIAKLYSMHNTYFDF</sequence>
<dbReference type="SMART" id="SM00132">
    <property type="entry name" value="LIM"/>
    <property type="match status" value="2"/>
</dbReference>
<feature type="domain" description="Homeobox" evidence="14">
    <location>
        <begin position="225"/>
        <end position="285"/>
    </location>
</feature>
<keyword evidence="15" id="KW-1185">Reference proteome</keyword>
<dbReference type="GO" id="GO:0000977">
    <property type="term" value="F:RNA polymerase II transcription regulatory region sequence-specific DNA binding"/>
    <property type="evidence" value="ECO:0007669"/>
    <property type="project" value="TreeGrafter"/>
</dbReference>
<dbReference type="InterPro" id="IPR001781">
    <property type="entry name" value="Znf_LIM"/>
</dbReference>
<dbReference type="InterPro" id="IPR001356">
    <property type="entry name" value="HD"/>
</dbReference>
<dbReference type="STRING" id="6248.A0A0K0E0N4"/>
<accession>A0A0K0E0N4</accession>
<evidence type="ECO:0000259" key="13">
    <source>
        <dbReference type="PROSITE" id="PS50023"/>
    </source>
</evidence>
<dbReference type="SMART" id="SM00389">
    <property type="entry name" value="HOX"/>
    <property type="match status" value="1"/>
</dbReference>
<dbReference type="PANTHER" id="PTHR24208">
    <property type="entry name" value="LIM/HOMEOBOX PROTEIN LHX"/>
    <property type="match status" value="1"/>
</dbReference>
<dbReference type="CDD" id="cd00086">
    <property type="entry name" value="homeodomain"/>
    <property type="match status" value="1"/>
</dbReference>
<dbReference type="Pfam" id="PF00412">
    <property type="entry name" value="LIM"/>
    <property type="match status" value="2"/>
</dbReference>
<keyword evidence="6 9" id="KW-0238">DNA-binding</keyword>
<evidence type="ECO:0000256" key="4">
    <source>
        <dbReference type="ARBA" id="ARBA00022833"/>
    </source>
</evidence>
<dbReference type="PROSITE" id="PS50071">
    <property type="entry name" value="HOMEOBOX_2"/>
    <property type="match status" value="1"/>
</dbReference>
<dbReference type="GO" id="GO:0030182">
    <property type="term" value="P:neuron differentiation"/>
    <property type="evidence" value="ECO:0007669"/>
    <property type="project" value="TreeGrafter"/>
</dbReference>
<evidence type="ECO:0000256" key="12">
    <source>
        <dbReference type="SAM" id="MobiDB-lite"/>
    </source>
</evidence>
<dbReference type="Pfam" id="PF00046">
    <property type="entry name" value="Homeodomain"/>
    <property type="match status" value="1"/>
</dbReference>
<evidence type="ECO:0000256" key="2">
    <source>
        <dbReference type="ARBA" id="ARBA00022723"/>
    </source>
</evidence>
<keyword evidence="8 9" id="KW-0539">Nucleus</keyword>
<evidence type="ECO:0000259" key="14">
    <source>
        <dbReference type="PROSITE" id="PS50071"/>
    </source>
</evidence>
<dbReference type="CDD" id="cd08368">
    <property type="entry name" value="LIM"/>
    <property type="match status" value="1"/>
</dbReference>
<evidence type="ECO:0000313" key="15">
    <source>
        <dbReference type="Proteomes" id="UP000035681"/>
    </source>
</evidence>
<evidence type="ECO:0000256" key="3">
    <source>
        <dbReference type="ARBA" id="ARBA00022737"/>
    </source>
</evidence>
<feature type="domain" description="LIM zinc-binding" evidence="13">
    <location>
        <begin position="113"/>
        <end position="174"/>
    </location>
</feature>
<dbReference type="Proteomes" id="UP000035681">
    <property type="component" value="Unplaced"/>
</dbReference>
<dbReference type="Gene3D" id="2.10.110.10">
    <property type="entry name" value="Cysteine Rich Protein"/>
    <property type="match status" value="2"/>
</dbReference>
<dbReference type="FunFam" id="1.10.10.60:FF:000448">
    <property type="entry name" value="LIM/homeobox protein Lhx4"/>
    <property type="match status" value="1"/>
</dbReference>
<evidence type="ECO:0000256" key="1">
    <source>
        <dbReference type="ARBA" id="ARBA00004123"/>
    </source>
</evidence>
<dbReference type="PROSITE" id="PS00027">
    <property type="entry name" value="HOMEOBOX_1"/>
    <property type="match status" value="1"/>
</dbReference>
<evidence type="ECO:0000313" key="17">
    <source>
        <dbReference type="WBParaSite" id="TCONS_00002177.p1"/>
    </source>
</evidence>
<dbReference type="InterPro" id="IPR009057">
    <property type="entry name" value="Homeodomain-like_sf"/>
</dbReference>
<feature type="domain" description="LIM zinc-binding" evidence="13">
    <location>
        <begin position="51"/>
        <end position="112"/>
    </location>
</feature>
<protein>
    <submittedName>
        <fullName evidence="16 17">Homeobox domain-containing protein</fullName>
    </submittedName>
</protein>
<proteinExistence type="predicted"/>
<keyword evidence="4 10" id="KW-0862">Zinc</keyword>